<feature type="transmembrane region" description="Helical" evidence="1">
    <location>
        <begin position="33"/>
        <end position="52"/>
    </location>
</feature>
<evidence type="ECO:0000313" key="2">
    <source>
        <dbReference type="EMBL" id="CEF96896.1"/>
    </source>
</evidence>
<sequence>MDSLAIAKRRARAEHETIRAETTSGRAKASSRFTAAAIGATLGFCAVAYAMFDVADVKNAVRTAALGAVKREIERRVTKERRAGVLPGLGGQKAFARDAPAMRTPIFMISVGTTGDDAHMKMSLEKLRDRSGLTPEEIASLVTVSPGVDATAWPNNANLADFAVKDVRKMAKENGKTLMELPWLQILDLAKQQPDGKLPTEWRRLSHHVGCLYAHLFQWQLIKEKGLKKAMIVESDGVGASDLPFVELQRAIDRMPADADVLFTSFGNFHGGDLIDQWNGHGDDGTPVPVHLYKWDQFTPVAGLQAYVITDSFVRKVQEFMSHKGADMVDAWLIGKMCVVGKDKDWNMRGLGETQFMPPGSKPILNCYHATTWS</sequence>
<reference evidence="3" key="1">
    <citation type="journal article" date="2006" name="Proc. Natl. Acad. Sci. U.S.A.">
        <title>Genome analysis of the smallest free-living eukaryote Ostreococcus tauri unveils many unique features.</title>
        <authorList>
            <person name="Derelle E."/>
            <person name="Ferraz C."/>
            <person name="Rombauts S."/>
            <person name="Rouze P."/>
            <person name="Worden A.Z."/>
            <person name="Robbens S."/>
            <person name="Partensky F."/>
            <person name="Degroeve S."/>
            <person name="Echeynie S."/>
            <person name="Cooke R."/>
            <person name="Saeys Y."/>
            <person name="Wuyts J."/>
            <person name="Jabbari K."/>
            <person name="Bowler C."/>
            <person name="Panaud O."/>
            <person name="Piegu B."/>
            <person name="Ball S.G."/>
            <person name="Ral J.-P."/>
            <person name="Bouget F.-Y."/>
            <person name="Piganeau G."/>
            <person name="De Baets B."/>
            <person name="Picard A."/>
            <person name="Delseny M."/>
            <person name="Demaille J."/>
            <person name="Van de Peer Y."/>
            <person name="Moreau H."/>
        </authorList>
    </citation>
    <scope>NUCLEOTIDE SEQUENCE [LARGE SCALE GENOMIC DNA]</scope>
    <source>
        <strain evidence="3">OTTH 0595 / CCAP 157/2 / RCC745</strain>
    </source>
</reference>
<evidence type="ECO:0000313" key="3">
    <source>
        <dbReference type="Proteomes" id="UP000009170"/>
    </source>
</evidence>
<gene>
    <name evidence="2" type="ORF">OT_ostta01g06060</name>
</gene>
<dbReference type="RefSeq" id="XP_003074658.2">
    <property type="nucleotide sequence ID" value="XM_003074611.2"/>
</dbReference>
<evidence type="ECO:0000256" key="1">
    <source>
        <dbReference type="SAM" id="Phobius"/>
    </source>
</evidence>
<reference evidence="2 3" key="2">
    <citation type="journal article" date="2014" name="BMC Genomics">
        <title>An improved genome of the model marine alga Ostreococcus tauri unfolds by assessing Illumina de novo assemblies.</title>
        <authorList>
            <person name="Blanc-Mathieu R."/>
            <person name="Verhelst B."/>
            <person name="Derelle E."/>
            <person name="Rombauts S."/>
            <person name="Bouget F.Y."/>
            <person name="Carre I."/>
            <person name="Chateau A."/>
            <person name="Eyre-Walker A."/>
            <person name="Grimsley N."/>
            <person name="Moreau H."/>
            <person name="Piegu B."/>
            <person name="Rivals E."/>
            <person name="Schackwitz W."/>
            <person name="Van de Peer Y."/>
            <person name="Piganeau G."/>
        </authorList>
    </citation>
    <scope>NUCLEOTIDE SEQUENCE [LARGE SCALE GENOMIC DNA]</scope>
    <source>
        <strain evidence="3">OTTH 0595 / CCAP 157/2 / RCC745</strain>
    </source>
</reference>
<keyword evidence="1" id="KW-1133">Transmembrane helix</keyword>
<accession>A0A090LYM2</accession>
<dbReference type="InParanoid" id="A0A090LYM2"/>
<protein>
    <submittedName>
        <fullName evidence="2">Unnamed product</fullName>
    </submittedName>
</protein>
<dbReference type="EMBL" id="CAID01000001">
    <property type="protein sequence ID" value="CEF96896.1"/>
    <property type="molecule type" value="Genomic_DNA"/>
</dbReference>
<keyword evidence="1" id="KW-0812">Transmembrane</keyword>
<dbReference type="AlphaFoldDB" id="A0A090LYM2"/>
<dbReference type="OrthoDB" id="10361367at2759"/>
<comment type="caution">
    <text evidence="2">The sequence shown here is derived from an EMBL/GenBank/DDBJ whole genome shotgun (WGS) entry which is preliminary data.</text>
</comment>
<keyword evidence="3" id="KW-1185">Reference proteome</keyword>
<organism evidence="2 3">
    <name type="scientific">Ostreococcus tauri</name>
    <name type="common">Marine green alga</name>
    <dbReference type="NCBI Taxonomy" id="70448"/>
    <lineage>
        <taxon>Eukaryota</taxon>
        <taxon>Viridiplantae</taxon>
        <taxon>Chlorophyta</taxon>
        <taxon>Mamiellophyceae</taxon>
        <taxon>Mamiellales</taxon>
        <taxon>Bathycoccaceae</taxon>
        <taxon>Ostreococcus</taxon>
    </lineage>
</organism>
<proteinExistence type="predicted"/>
<dbReference type="KEGG" id="ota:OT_ostta01g06060"/>
<dbReference type="GeneID" id="9834909"/>
<name>A0A090LYM2_OSTTA</name>
<keyword evidence="1" id="KW-0472">Membrane</keyword>
<dbReference type="Proteomes" id="UP000009170">
    <property type="component" value="Unassembled WGS sequence"/>
</dbReference>